<organism evidence="1 2">
    <name type="scientific">Pseudoroseicyclus tamaricis</name>
    <dbReference type="NCBI Taxonomy" id="2705421"/>
    <lineage>
        <taxon>Bacteria</taxon>
        <taxon>Pseudomonadati</taxon>
        <taxon>Pseudomonadota</taxon>
        <taxon>Alphaproteobacteria</taxon>
        <taxon>Rhodobacterales</taxon>
        <taxon>Paracoccaceae</taxon>
        <taxon>Pseudoroseicyclus</taxon>
    </lineage>
</organism>
<sequence>MAYDPLLAEIRFGFGLSPLAPPPSGAAELLEGIHRPDVVEHLAPIPPFSEAVTLFHDLRDLRRADREARGTSREEAVAARLQATSQEAVKLRRRNLGAAYIRASETRSGFRERLVAFWADHFTVRAKSFLFQHLVAPYVEEAIRPRIAMPYARLLKEAVLHPMMLAYLDQTPSIGPNSRAAEEGGGGGLNENLARELLELHTIGAGGPYSQMDVRELAELLTGVVWYQDEPGRSYRPRRAEPGAEVVLGRTFSSEAELRTVMEALEFLAAHPATARHVSAKLARSFVAEVPPADLVDAMASTWEETGGDLAAVYAAMLAHPAAWGPERTRIKPPFDFIASSLRALAIGRTEITPLPEYRVWSKLGVPLRGMGQPWESPVGPDGWPEAAAAWVTPQFYAARISWAMRTPAGLTELPDPRAFAITALGPLASPELRFAALAAETRGEGIGVILASPDFQRR</sequence>
<dbReference type="Pfam" id="PF08811">
    <property type="entry name" value="DUF1800"/>
    <property type="match status" value="1"/>
</dbReference>
<dbReference type="RefSeq" id="WP_163889783.1">
    <property type="nucleotide sequence ID" value="NZ_JAAFYS010000001.1"/>
</dbReference>
<evidence type="ECO:0000313" key="1">
    <source>
        <dbReference type="EMBL" id="NDU99912.1"/>
    </source>
</evidence>
<keyword evidence="2" id="KW-1185">Reference proteome</keyword>
<dbReference type="InterPro" id="IPR014917">
    <property type="entry name" value="DUF1800"/>
</dbReference>
<accession>A0A6B2JFS3</accession>
<dbReference type="Proteomes" id="UP000474757">
    <property type="component" value="Unassembled WGS sequence"/>
</dbReference>
<dbReference type="AlphaFoldDB" id="A0A6B2JFS3"/>
<proteinExistence type="predicted"/>
<comment type="caution">
    <text evidence="1">The sequence shown here is derived from an EMBL/GenBank/DDBJ whole genome shotgun (WGS) entry which is preliminary data.</text>
</comment>
<gene>
    <name evidence="1" type="ORF">GZA08_02870</name>
</gene>
<evidence type="ECO:0000313" key="2">
    <source>
        <dbReference type="Proteomes" id="UP000474757"/>
    </source>
</evidence>
<reference evidence="1 2" key="1">
    <citation type="submission" date="2020-02" db="EMBL/GenBank/DDBJ databases">
        <title>Pseudoroseicyclus tamarix, sp. nov., isolated from offshore sediment of a Tamarix chinensis forest.</title>
        <authorList>
            <person name="Gai Y."/>
        </authorList>
    </citation>
    <scope>NUCLEOTIDE SEQUENCE [LARGE SCALE GENOMIC DNA]</scope>
    <source>
        <strain evidence="1 2">CLL3-39</strain>
    </source>
</reference>
<protein>
    <submittedName>
        <fullName evidence="1">DUF1800 domain-containing protein</fullName>
    </submittedName>
</protein>
<name>A0A6B2JFS3_9RHOB</name>
<dbReference type="EMBL" id="JAAGAB010000001">
    <property type="protein sequence ID" value="NDU99912.1"/>
    <property type="molecule type" value="Genomic_DNA"/>
</dbReference>